<evidence type="ECO:0000313" key="3">
    <source>
        <dbReference type="Proteomes" id="UP000241885"/>
    </source>
</evidence>
<feature type="domain" description="YgjP-like metallopeptidase" evidence="1">
    <location>
        <begin position="35"/>
        <end position="235"/>
    </location>
</feature>
<dbReference type="AlphaFoldDB" id="A0A2R4BL25"/>
<dbReference type="Pfam" id="PF01863">
    <property type="entry name" value="YgjP-like"/>
    <property type="match status" value="1"/>
</dbReference>
<evidence type="ECO:0000259" key="1">
    <source>
        <dbReference type="Pfam" id="PF01863"/>
    </source>
</evidence>
<dbReference type="EMBL" id="CP028339">
    <property type="protein sequence ID" value="AVR88007.1"/>
    <property type="molecule type" value="Genomic_DNA"/>
</dbReference>
<dbReference type="GO" id="GO:0016787">
    <property type="term" value="F:hydrolase activity"/>
    <property type="evidence" value="ECO:0007669"/>
    <property type="project" value="UniProtKB-KW"/>
</dbReference>
<protein>
    <submittedName>
        <fullName evidence="2">Putative metal-dependent hydrolase</fullName>
    </submittedName>
</protein>
<keyword evidence="2" id="KW-0378">Hydrolase</keyword>
<dbReference type="PANTHER" id="PTHR30399">
    <property type="entry name" value="UNCHARACTERIZED PROTEIN YGJP"/>
    <property type="match status" value="1"/>
</dbReference>
<dbReference type="Proteomes" id="UP000241885">
    <property type="component" value="Chromosome"/>
</dbReference>
<keyword evidence="3" id="KW-1185">Reference proteome</keyword>
<dbReference type="Gene3D" id="3.30.2010.10">
    <property type="entry name" value="Metalloproteases ('zincins'), catalytic domain"/>
    <property type="match status" value="1"/>
</dbReference>
<accession>A0A2R4BL25</accession>
<dbReference type="PANTHER" id="PTHR30399:SF1">
    <property type="entry name" value="UTP PYROPHOSPHATASE"/>
    <property type="match status" value="1"/>
</dbReference>
<gene>
    <name evidence="2" type="ORF">Tharo_1069</name>
</gene>
<dbReference type="InterPro" id="IPR002725">
    <property type="entry name" value="YgjP-like_metallopeptidase"/>
</dbReference>
<name>A0A2R4BL25_THAAR</name>
<evidence type="ECO:0000313" key="2">
    <source>
        <dbReference type="EMBL" id="AVR88007.1"/>
    </source>
</evidence>
<organism evidence="2 3">
    <name type="scientific">Thauera aromatica K172</name>
    <dbReference type="NCBI Taxonomy" id="44139"/>
    <lineage>
        <taxon>Bacteria</taxon>
        <taxon>Pseudomonadati</taxon>
        <taxon>Pseudomonadota</taxon>
        <taxon>Betaproteobacteria</taxon>
        <taxon>Rhodocyclales</taxon>
        <taxon>Zoogloeaceae</taxon>
        <taxon>Thauera</taxon>
    </lineage>
</organism>
<reference evidence="2 3" key="1">
    <citation type="submission" date="2018-03" db="EMBL/GenBank/DDBJ databases">
        <title>Complete genome sequence of Thauera aromatica, a model organism for studying aromatic compound degradation under denitrifying conditions.</title>
        <authorList>
            <person name="Lo H.-Y."/>
            <person name="Goris T."/>
            <person name="Boll M."/>
            <person name="Mueller J.A."/>
        </authorList>
    </citation>
    <scope>NUCLEOTIDE SEQUENCE [LARGE SCALE GENOMIC DNA]</scope>
    <source>
        <strain evidence="2 3">K172</strain>
    </source>
</reference>
<proteinExistence type="predicted"/>
<dbReference type="KEGG" id="tak:Tharo_1069"/>
<sequence>MRRERKKGEAVELPHAMVIDGTAVDLVLRRSARRSFALQIDHRGARVAVPLRTSLQEIERFVHSHGRWLLDRLKASAEAARAPVLEVADGVQLPLFGCPLRLRLREGGRTQWRAALDGGEELVLPLGGDPSRALLRALQARALPWYRGRVAEYCHRLGLKQPPVRLSNAVTRWGSCSSRSGIRLHWRLIHLQPGLIDYVVAHEVAHLIEMNHSPRFWAVVEDVYPNWRAARSALRAVAPTLPVIGARSAPGRGAAAG</sequence>
<dbReference type="CDD" id="cd07344">
    <property type="entry name" value="M48_yhfN_like"/>
    <property type="match status" value="1"/>
</dbReference>
<dbReference type="InterPro" id="IPR053136">
    <property type="entry name" value="UTP_pyrophosphatase-like"/>
</dbReference>